<dbReference type="AlphaFoldDB" id="A0AAD2PY81"/>
<keyword evidence="4" id="KW-1185">Reference proteome</keyword>
<dbReference type="EMBL" id="CAKOGP040002502">
    <property type="protein sequence ID" value="CAJ1970376.1"/>
    <property type="molecule type" value="Genomic_DNA"/>
</dbReference>
<feature type="coiled-coil region" evidence="1">
    <location>
        <begin position="88"/>
        <end position="144"/>
    </location>
</feature>
<comment type="caution">
    <text evidence="3">The sequence shown here is derived from an EMBL/GenBank/DDBJ whole genome shotgun (WGS) entry which is preliminary data.</text>
</comment>
<keyword evidence="2" id="KW-0732">Signal</keyword>
<evidence type="ECO:0000313" key="4">
    <source>
        <dbReference type="Proteomes" id="UP001295423"/>
    </source>
</evidence>
<evidence type="ECO:0000256" key="1">
    <source>
        <dbReference type="SAM" id="Coils"/>
    </source>
</evidence>
<keyword evidence="1" id="KW-0175">Coiled coil</keyword>
<organism evidence="3 4">
    <name type="scientific">Cylindrotheca closterium</name>
    <dbReference type="NCBI Taxonomy" id="2856"/>
    <lineage>
        <taxon>Eukaryota</taxon>
        <taxon>Sar</taxon>
        <taxon>Stramenopiles</taxon>
        <taxon>Ochrophyta</taxon>
        <taxon>Bacillariophyta</taxon>
        <taxon>Bacillariophyceae</taxon>
        <taxon>Bacillariophycidae</taxon>
        <taxon>Bacillariales</taxon>
        <taxon>Bacillariaceae</taxon>
        <taxon>Cylindrotheca</taxon>
    </lineage>
</organism>
<feature type="chain" id="PRO_5042287901" description="PDZ domain-containing protein" evidence="2">
    <location>
        <begin position="30"/>
        <end position="309"/>
    </location>
</feature>
<sequence>MIFSASAPSLSLLVVLCFLLVLMTEQAHGFTQTSSSSSSTHDRSSCTQDSHYLPATRTITTPARLSCRISISLSVTSKEEEQQEDSSATILSAKAKALQEKAEQLRAEIAALQDSKDQVQETQRQELQLQLDQQEAYMQHYSGEIPILKPDGAIVMEQVQFPPLVSFVPKEEENEESNTNENGQQSFPSEILVCEAPLPLGMILGQERAERNAMIVVDEVLEDSNAAVVAGIQEGDILRACTSCKMEMEQPTWQLLVGGIGRPKTVRFMFGTDDQPLETVLEALGANRMDPEARPVVLVVERPNKASEQ</sequence>
<gene>
    <name evidence="3" type="ORF">CYCCA115_LOCUS24395</name>
</gene>
<evidence type="ECO:0000256" key="2">
    <source>
        <dbReference type="SAM" id="SignalP"/>
    </source>
</evidence>
<protein>
    <recommendedName>
        <fullName evidence="5">PDZ domain-containing protein</fullName>
    </recommendedName>
</protein>
<proteinExistence type="predicted"/>
<evidence type="ECO:0000313" key="3">
    <source>
        <dbReference type="EMBL" id="CAJ1970376.1"/>
    </source>
</evidence>
<feature type="signal peptide" evidence="2">
    <location>
        <begin position="1"/>
        <end position="29"/>
    </location>
</feature>
<reference evidence="3" key="1">
    <citation type="submission" date="2023-08" db="EMBL/GenBank/DDBJ databases">
        <authorList>
            <person name="Audoor S."/>
            <person name="Bilcke G."/>
        </authorList>
    </citation>
    <scope>NUCLEOTIDE SEQUENCE</scope>
</reference>
<evidence type="ECO:0008006" key="5">
    <source>
        <dbReference type="Google" id="ProtNLM"/>
    </source>
</evidence>
<accession>A0AAD2PY81</accession>
<dbReference type="Proteomes" id="UP001295423">
    <property type="component" value="Unassembled WGS sequence"/>
</dbReference>
<name>A0AAD2PY81_9STRA</name>